<accession>A0ACB8REC2</accession>
<organism evidence="1 2">
    <name type="scientific">Auriscalpium vulgare</name>
    <dbReference type="NCBI Taxonomy" id="40419"/>
    <lineage>
        <taxon>Eukaryota</taxon>
        <taxon>Fungi</taxon>
        <taxon>Dikarya</taxon>
        <taxon>Basidiomycota</taxon>
        <taxon>Agaricomycotina</taxon>
        <taxon>Agaricomycetes</taxon>
        <taxon>Russulales</taxon>
        <taxon>Auriscalpiaceae</taxon>
        <taxon>Auriscalpium</taxon>
    </lineage>
</organism>
<sequence>MRRNSVFLPRLVELGVAWQGAPLRSKRKTSRGVLRHVHGRTCRGRAASRSLCASSSSCFFVLESRPLYSNT</sequence>
<dbReference type="Proteomes" id="UP000814033">
    <property type="component" value="Unassembled WGS sequence"/>
</dbReference>
<comment type="caution">
    <text evidence="1">The sequence shown here is derived from an EMBL/GenBank/DDBJ whole genome shotgun (WGS) entry which is preliminary data.</text>
</comment>
<dbReference type="EMBL" id="MU276063">
    <property type="protein sequence ID" value="KAI0042499.1"/>
    <property type="molecule type" value="Genomic_DNA"/>
</dbReference>
<keyword evidence="2" id="KW-1185">Reference proteome</keyword>
<reference evidence="1" key="1">
    <citation type="submission" date="2021-02" db="EMBL/GenBank/DDBJ databases">
        <authorList>
            <consortium name="DOE Joint Genome Institute"/>
            <person name="Ahrendt S."/>
            <person name="Looney B.P."/>
            <person name="Miyauchi S."/>
            <person name="Morin E."/>
            <person name="Drula E."/>
            <person name="Courty P.E."/>
            <person name="Chicoki N."/>
            <person name="Fauchery L."/>
            <person name="Kohler A."/>
            <person name="Kuo A."/>
            <person name="Labutti K."/>
            <person name="Pangilinan J."/>
            <person name="Lipzen A."/>
            <person name="Riley R."/>
            <person name="Andreopoulos W."/>
            <person name="He G."/>
            <person name="Johnson J."/>
            <person name="Barry K.W."/>
            <person name="Grigoriev I.V."/>
            <person name="Nagy L."/>
            <person name="Hibbett D."/>
            <person name="Henrissat B."/>
            <person name="Matheny P.B."/>
            <person name="Labbe J."/>
            <person name="Martin F."/>
        </authorList>
    </citation>
    <scope>NUCLEOTIDE SEQUENCE</scope>
    <source>
        <strain evidence="1">FP105234-sp</strain>
    </source>
</reference>
<gene>
    <name evidence="1" type="ORF">FA95DRAFT_562799</name>
</gene>
<proteinExistence type="predicted"/>
<evidence type="ECO:0000313" key="1">
    <source>
        <dbReference type="EMBL" id="KAI0042499.1"/>
    </source>
</evidence>
<reference evidence="1" key="2">
    <citation type="journal article" date="2022" name="New Phytol.">
        <title>Evolutionary transition to the ectomycorrhizal habit in the genomes of a hyperdiverse lineage of mushroom-forming fungi.</title>
        <authorList>
            <person name="Looney B."/>
            <person name="Miyauchi S."/>
            <person name="Morin E."/>
            <person name="Drula E."/>
            <person name="Courty P.E."/>
            <person name="Kohler A."/>
            <person name="Kuo A."/>
            <person name="LaButti K."/>
            <person name="Pangilinan J."/>
            <person name="Lipzen A."/>
            <person name="Riley R."/>
            <person name="Andreopoulos W."/>
            <person name="He G."/>
            <person name="Johnson J."/>
            <person name="Nolan M."/>
            <person name="Tritt A."/>
            <person name="Barry K.W."/>
            <person name="Grigoriev I.V."/>
            <person name="Nagy L.G."/>
            <person name="Hibbett D."/>
            <person name="Henrissat B."/>
            <person name="Matheny P.B."/>
            <person name="Labbe J."/>
            <person name="Martin F.M."/>
        </authorList>
    </citation>
    <scope>NUCLEOTIDE SEQUENCE</scope>
    <source>
        <strain evidence="1">FP105234-sp</strain>
    </source>
</reference>
<name>A0ACB8REC2_9AGAM</name>
<protein>
    <submittedName>
        <fullName evidence="1">Uncharacterized protein</fullName>
    </submittedName>
</protein>
<evidence type="ECO:0000313" key="2">
    <source>
        <dbReference type="Proteomes" id="UP000814033"/>
    </source>
</evidence>